<accession>A0A2R7Y9A0</accession>
<comment type="caution">
    <text evidence="1">The sequence shown here is derived from an EMBL/GenBank/DDBJ whole genome shotgun (WGS) entry which is preliminary data.</text>
</comment>
<sequence>MNEKIKKLDEMLLSMAGKYCHPDAPKEFIIISEEPIKPETCESDLLKQLNLADNKNKVIIKLQIEGREVEIIKRPELDGRLEVVIKREPKNTTLTYGEVYSILGICEKLLGIKIAWKKPFPRGSC</sequence>
<evidence type="ECO:0000313" key="1">
    <source>
        <dbReference type="EMBL" id="PUA33442.1"/>
    </source>
</evidence>
<dbReference type="Proteomes" id="UP000244093">
    <property type="component" value="Unassembled WGS sequence"/>
</dbReference>
<name>A0A2R7Y9A0_9CREN</name>
<proteinExistence type="predicted"/>
<reference evidence="1 2" key="1">
    <citation type="journal article" date="2018" name="Syst. Appl. Microbiol.">
        <title>A new symbiotic nanoarchaeote (Candidatus Nanoclepta minutus) and its host (Zestosphaera tikiterensis gen. nov., sp. nov.) from a New Zealand hot spring.</title>
        <authorList>
            <person name="St John E."/>
            <person name="Liu Y."/>
            <person name="Podar M."/>
            <person name="Stott M.B."/>
            <person name="Meneghin J."/>
            <person name="Chen Z."/>
            <person name="Lagutin K."/>
            <person name="Mitchell K."/>
            <person name="Reysenbach A.L."/>
        </authorList>
    </citation>
    <scope>NUCLEOTIDE SEQUENCE [LARGE SCALE GENOMIC DNA]</scope>
    <source>
        <strain evidence="1">NZ3</strain>
    </source>
</reference>
<evidence type="ECO:0000313" key="2">
    <source>
        <dbReference type="Proteomes" id="UP000244093"/>
    </source>
</evidence>
<dbReference type="EMBL" id="NBVN01000002">
    <property type="protein sequence ID" value="PUA33442.1"/>
    <property type="molecule type" value="Genomic_DNA"/>
</dbReference>
<gene>
    <name evidence="1" type="ORF">B7O98_03195</name>
</gene>
<protein>
    <submittedName>
        <fullName evidence="1">Uncharacterized protein</fullName>
    </submittedName>
</protein>
<organism evidence="1 2">
    <name type="scientific">Zestosphaera tikiterensis</name>
    <dbReference type="NCBI Taxonomy" id="1973259"/>
    <lineage>
        <taxon>Archaea</taxon>
        <taxon>Thermoproteota</taxon>
        <taxon>Thermoprotei</taxon>
        <taxon>Desulfurococcales</taxon>
        <taxon>Desulfurococcaceae</taxon>
        <taxon>Zestosphaera</taxon>
    </lineage>
</organism>
<dbReference type="AlphaFoldDB" id="A0A2R7Y9A0"/>